<dbReference type="FunFam" id="3.40.50.300:FF:002053">
    <property type="entry name" value="ABC transporter ATP-binding protein"/>
    <property type="match status" value="1"/>
</dbReference>
<dbReference type="CDD" id="cd03221">
    <property type="entry name" value="ABCF_EF-3"/>
    <property type="match status" value="2"/>
</dbReference>
<dbReference type="FunFam" id="3.40.50.300:FF:000011">
    <property type="entry name" value="Putative ABC transporter ATP-binding component"/>
    <property type="match status" value="1"/>
</dbReference>
<name>A0A1N6MQZ3_9GAMM</name>
<protein>
    <recommendedName>
        <fullName evidence="5">Probable ATP-binding protein YheS</fullName>
    </recommendedName>
</protein>
<dbReference type="InterPro" id="IPR027417">
    <property type="entry name" value="P-loop_NTPase"/>
</dbReference>
<evidence type="ECO:0000256" key="2">
    <source>
        <dbReference type="ARBA" id="ARBA00022741"/>
    </source>
</evidence>
<evidence type="ECO:0000256" key="1">
    <source>
        <dbReference type="ARBA" id="ARBA00022737"/>
    </source>
</evidence>
<keyword evidence="3 9" id="KW-0067">ATP-binding</keyword>
<dbReference type="SUPFAM" id="SSF52540">
    <property type="entry name" value="P-loop containing nucleoside triphosphate hydrolases"/>
    <property type="match status" value="2"/>
</dbReference>
<dbReference type="InterPro" id="IPR017871">
    <property type="entry name" value="ABC_transporter-like_CS"/>
</dbReference>
<dbReference type="NCBIfam" id="NF007921">
    <property type="entry name" value="PRK10636.1"/>
    <property type="match status" value="1"/>
</dbReference>
<dbReference type="Proteomes" id="UP000196435">
    <property type="component" value="Unassembled WGS sequence"/>
</dbReference>
<dbReference type="RefSeq" id="WP_086954608.1">
    <property type="nucleotide sequence ID" value="NZ_CAWNQC010000157.1"/>
</dbReference>
<keyword evidence="11" id="KW-1185">Reference proteome</keyword>
<reference evidence="9" key="1">
    <citation type="submission" date="2016-12" db="EMBL/GenBank/DDBJ databases">
        <authorList>
            <person name="Song W.-J."/>
            <person name="Kurnit D.M."/>
        </authorList>
    </citation>
    <scope>NUCLEOTIDE SEQUENCE [LARGE SCALE GENOMIC DNA]</scope>
    <source>
        <strain evidence="9">HGB1681</strain>
    </source>
</reference>
<evidence type="ECO:0000256" key="6">
    <source>
        <dbReference type="SAM" id="MobiDB-lite"/>
    </source>
</evidence>
<dbReference type="EMBL" id="FTLG01000011">
    <property type="protein sequence ID" value="SIP71169.1"/>
    <property type="molecule type" value="Genomic_DNA"/>
</dbReference>
<reference evidence="8 11" key="3">
    <citation type="journal article" date="2017" name="Nat. Microbiol.">
        <title>Natural product diversity associated with the nematode symbionts Photorhabdus and Xenorhabdus.</title>
        <authorList>
            <person name="Tobias N.J."/>
            <person name="Wolff H."/>
            <person name="Djahanschiri B."/>
            <person name="Grundmann F."/>
            <person name="Kronenwerth M."/>
            <person name="Shi Y.M."/>
            <person name="Simonyi S."/>
            <person name="Grun P."/>
            <person name="Shapiro-Ilan D."/>
            <person name="Pidot S.J."/>
            <person name="Stinear T.P."/>
            <person name="Ebersberger I."/>
            <person name="Bode H.B."/>
        </authorList>
    </citation>
    <scope>NUCLEOTIDE SEQUENCE [LARGE SCALE GENOMIC DNA]</scope>
    <source>
        <strain evidence="8 11">DSM 16336</strain>
    </source>
</reference>
<dbReference type="AlphaFoldDB" id="A0A1N6MQZ3"/>
<dbReference type="SMART" id="SM00382">
    <property type="entry name" value="AAA"/>
    <property type="match status" value="2"/>
</dbReference>
<proteinExistence type="inferred from homology"/>
<dbReference type="Gene3D" id="3.40.50.300">
    <property type="entry name" value="P-loop containing nucleotide triphosphate hydrolases"/>
    <property type="match status" value="2"/>
</dbReference>
<dbReference type="InterPro" id="IPR050611">
    <property type="entry name" value="ABCF"/>
</dbReference>
<feature type="domain" description="ABC transporter" evidence="7">
    <location>
        <begin position="2"/>
        <end position="246"/>
    </location>
</feature>
<dbReference type="PANTHER" id="PTHR19211">
    <property type="entry name" value="ATP-BINDING TRANSPORT PROTEIN-RELATED"/>
    <property type="match status" value="1"/>
</dbReference>
<feature type="region of interest" description="Disordered" evidence="6">
    <location>
        <begin position="529"/>
        <end position="567"/>
    </location>
</feature>
<evidence type="ECO:0000259" key="7">
    <source>
        <dbReference type="PROSITE" id="PS50893"/>
    </source>
</evidence>
<dbReference type="InterPro" id="IPR003593">
    <property type="entry name" value="AAA+_ATPase"/>
</dbReference>
<dbReference type="GO" id="GO:0005524">
    <property type="term" value="F:ATP binding"/>
    <property type="evidence" value="ECO:0007669"/>
    <property type="project" value="UniProtKB-KW"/>
</dbReference>
<dbReference type="Pfam" id="PF00005">
    <property type="entry name" value="ABC_tran"/>
    <property type="match status" value="2"/>
</dbReference>
<dbReference type="PROSITE" id="PS50893">
    <property type="entry name" value="ABC_TRANSPORTER_2"/>
    <property type="match status" value="2"/>
</dbReference>
<keyword evidence="2" id="KW-0547">Nucleotide-binding</keyword>
<dbReference type="PROSITE" id="PS00211">
    <property type="entry name" value="ABC_TRANSPORTER_1"/>
    <property type="match status" value="2"/>
</dbReference>
<reference evidence="10" key="2">
    <citation type="submission" date="2016-12" db="EMBL/GenBank/DDBJ databases">
        <authorList>
            <person name="Gaudriault S."/>
        </authorList>
    </citation>
    <scope>NUCLEOTIDE SEQUENCE [LARGE SCALE GENOMIC DNA]</scope>
    <source>
        <strain evidence="10">HGB1681 (deposited as PTA-6826 in the American Type Culture Collection)</strain>
    </source>
</reference>
<sequence>MIVFSSLQIRRGIRVLLDNASATINPGQKVGLVGKNGCGKSTLLSLLKGELQAENGSVTFPGNWALAWVNQETPALEISALEYVIDGDREFRQLEHKLKIANEQNDGHAIAHLHGQLDTIQAWTIRARASSLLHGLGFSQAQLEQPVSSFSGGWRMRLNLAQALICRSDLLLLDEPTNHLDLDAVIWLEKWLKSYTGTLILISHDRDFLDPIIDKILHIEQQNLSEYTGNYSSFERQRVAKLAQQQALYQSQQEKVAHLQSYIDRFRAKATKAKQAQSRIKMLERMELIAPAHVDNPFHFSFREPENLPNPLLNMEKISAGYGDKTVLDSIKLNLVPGSRIGLLGRNGAGKSTLIKLLAGELAPQQGEIALAKGIKLGYFAQHQLEYLRADESPLQHLARLAPQEAEQQLRDYLGGFGFKGDQVTDQSARFSGGEKARLVLALIVWQRPNLLLLDEPTNHLDLDMRQALTEALIDFDGALVVVSHDRHLLRSTTDELYLVHDGKVESFTGDLEDYQQWLTELQRQQLRESQEKEKVPSYMDAPANNASNYSAAERKDQKRREAEFRNQTQPLRKRLTVLEKQMENLSTELANVEEKLSDNTIYESDRKAELTECLHQQSNTKSKLEDIEVEWLDIQEQLEKMTETFNANL</sequence>
<dbReference type="OrthoDB" id="9762051at2"/>
<gene>
    <name evidence="9" type="primary">yheS</name>
    <name evidence="8" type="ORF">Xinn_02287</name>
    <name evidence="9" type="ORF">XIS1_1080015</name>
</gene>
<feature type="compositionally biased region" description="Basic and acidic residues" evidence="6">
    <location>
        <begin position="553"/>
        <end position="565"/>
    </location>
</feature>
<accession>A0A1N6MQZ3</accession>
<dbReference type="InterPro" id="IPR032781">
    <property type="entry name" value="ABC_tran_Xtn"/>
</dbReference>
<evidence type="ECO:0000313" key="9">
    <source>
        <dbReference type="EMBL" id="SIP71169.1"/>
    </source>
</evidence>
<comment type="similarity">
    <text evidence="4">Belongs to the ABC transporter superfamily. ABCF family. YheS subfamily.</text>
</comment>
<evidence type="ECO:0000256" key="5">
    <source>
        <dbReference type="ARBA" id="ARBA00069073"/>
    </source>
</evidence>
<evidence type="ECO:0000313" key="10">
    <source>
        <dbReference type="Proteomes" id="UP000196435"/>
    </source>
</evidence>
<evidence type="ECO:0000313" key="11">
    <source>
        <dbReference type="Proteomes" id="UP000224871"/>
    </source>
</evidence>
<evidence type="ECO:0000256" key="3">
    <source>
        <dbReference type="ARBA" id="ARBA00022840"/>
    </source>
</evidence>
<dbReference type="EMBL" id="NIBU01000024">
    <property type="protein sequence ID" value="PHM35599.1"/>
    <property type="molecule type" value="Genomic_DNA"/>
</dbReference>
<dbReference type="GO" id="GO:0016887">
    <property type="term" value="F:ATP hydrolysis activity"/>
    <property type="evidence" value="ECO:0007669"/>
    <property type="project" value="InterPro"/>
</dbReference>
<dbReference type="InterPro" id="IPR003439">
    <property type="entry name" value="ABC_transporter-like_ATP-bd"/>
</dbReference>
<keyword evidence="1" id="KW-0677">Repeat</keyword>
<organism evidence="9 10">
    <name type="scientific">Xenorhabdus innexi</name>
    <dbReference type="NCBI Taxonomy" id="290109"/>
    <lineage>
        <taxon>Bacteria</taxon>
        <taxon>Pseudomonadati</taxon>
        <taxon>Pseudomonadota</taxon>
        <taxon>Gammaproteobacteria</taxon>
        <taxon>Enterobacterales</taxon>
        <taxon>Morganellaceae</taxon>
        <taxon>Xenorhabdus</taxon>
    </lineage>
</organism>
<evidence type="ECO:0000313" key="8">
    <source>
        <dbReference type="EMBL" id="PHM35599.1"/>
    </source>
</evidence>
<dbReference type="Proteomes" id="UP000224871">
    <property type="component" value="Unassembled WGS sequence"/>
</dbReference>
<dbReference type="Pfam" id="PF12848">
    <property type="entry name" value="ABC_tran_Xtn"/>
    <property type="match status" value="1"/>
</dbReference>
<feature type="domain" description="ABC transporter" evidence="7">
    <location>
        <begin position="313"/>
        <end position="527"/>
    </location>
</feature>
<dbReference type="PANTHER" id="PTHR19211:SF14">
    <property type="entry name" value="ATP-BINDING CASSETTE SUB-FAMILY F MEMBER 1"/>
    <property type="match status" value="1"/>
</dbReference>
<evidence type="ECO:0000256" key="4">
    <source>
        <dbReference type="ARBA" id="ARBA00061571"/>
    </source>
</evidence>
<feature type="compositionally biased region" description="Low complexity" evidence="6">
    <location>
        <begin position="542"/>
        <end position="552"/>
    </location>
</feature>